<evidence type="ECO:0000313" key="3">
    <source>
        <dbReference type="EMBL" id="KIM98374.1"/>
    </source>
</evidence>
<keyword evidence="2" id="KW-0472">Membrane</keyword>
<dbReference type="OrthoDB" id="3560012at2759"/>
<dbReference type="InParanoid" id="A0A0C3H4T1"/>
<dbReference type="HOGENOM" id="CLU_665793_0_0_1"/>
<keyword evidence="2" id="KW-1133">Transmembrane helix</keyword>
<proteinExistence type="predicted"/>
<dbReference type="STRING" id="913774.A0A0C3H4T1"/>
<name>A0A0C3H4T1_OIDMZ</name>
<dbReference type="EMBL" id="KN832880">
    <property type="protein sequence ID" value="KIM98374.1"/>
    <property type="molecule type" value="Genomic_DNA"/>
</dbReference>
<accession>A0A0C3H4T1</accession>
<evidence type="ECO:0000313" key="4">
    <source>
        <dbReference type="Proteomes" id="UP000054321"/>
    </source>
</evidence>
<dbReference type="Proteomes" id="UP000054321">
    <property type="component" value="Unassembled WGS sequence"/>
</dbReference>
<evidence type="ECO:0000256" key="1">
    <source>
        <dbReference type="SAM" id="MobiDB-lite"/>
    </source>
</evidence>
<reference evidence="4" key="2">
    <citation type="submission" date="2015-01" db="EMBL/GenBank/DDBJ databases">
        <title>Evolutionary Origins and Diversification of the Mycorrhizal Mutualists.</title>
        <authorList>
            <consortium name="DOE Joint Genome Institute"/>
            <consortium name="Mycorrhizal Genomics Consortium"/>
            <person name="Kohler A."/>
            <person name="Kuo A."/>
            <person name="Nagy L.G."/>
            <person name="Floudas D."/>
            <person name="Copeland A."/>
            <person name="Barry K.W."/>
            <person name="Cichocki N."/>
            <person name="Veneault-Fourrey C."/>
            <person name="LaButti K."/>
            <person name="Lindquist E.A."/>
            <person name="Lipzen A."/>
            <person name="Lundell T."/>
            <person name="Morin E."/>
            <person name="Murat C."/>
            <person name="Riley R."/>
            <person name="Ohm R."/>
            <person name="Sun H."/>
            <person name="Tunlid A."/>
            <person name="Henrissat B."/>
            <person name="Grigoriev I.V."/>
            <person name="Hibbett D.S."/>
            <person name="Martin F."/>
        </authorList>
    </citation>
    <scope>NUCLEOTIDE SEQUENCE [LARGE SCALE GENOMIC DNA]</scope>
    <source>
        <strain evidence="4">Zn</strain>
    </source>
</reference>
<sequence length="413" mass="47148">MKEPASSPPIEFERTAGKSLLSMKSPTENSAKEEHKSSDIYPDPTKQGVIIAIPERKRCGREFHSLVPTTDRQIAENFWHRVNWNVQRDGPMIKSYFKFEWTENIVWAVAPRLLSWFTRELTPRPSEAQDLEASISTSQVQESRSRTNGVITIESSINLPSPSIDAQNKANMNKELFNALREKILRRSPPEAILWGQDSILFWKSWFLPGRWKCKVMLRKSYYWLWRIFDPVAVSGLEFWEFKLNLVPKLVDPVQKDKLPRDADPSPGITLSNNLNQRLDSDWEFSPLVGEELSHFKGLISGNTLLHLLKYPNHANAELPIWSGLPKKIRTKLVNQRRIQVPGWGFQVEHKWNSVAFVIMTSPVIIMGFVIATVLTIAFKWPVSAGVNLAVLPVTLITYVNTIVGGVTKQRGL</sequence>
<dbReference type="AlphaFoldDB" id="A0A0C3H4T1"/>
<keyword evidence="4" id="KW-1185">Reference proteome</keyword>
<organism evidence="3 4">
    <name type="scientific">Oidiodendron maius (strain Zn)</name>
    <dbReference type="NCBI Taxonomy" id="913774"/>
    <lineage>
        <taxon>Eukaryota</taxon>
        <taxon>Fungi</taxon>
        <taxon>Dikarya</taxon>
        <taxon>Ascomycota</taxon>
        <taxon>Pezizomycotina</taxon>
        <taxon>Leotiomycetes</taxon>
        <taxon>Leotiomycetes incertae sedis</taxon>
        <taxon>Myxotrichaceae</taxon>
        <taxon>Oidiodendron</taxon>
    </lineage>
</organism>
<reference evidence="3 4" key="1">
    <citation type="submission" date="2014-04" db="EMBL/GenBank/DDBJ databases">
        <authorList>
            <consortium name="DOE Joint Genome Institute"/>
            <person name="Kuo A."/>
            <person name="Martino E."/>
            <person name="Perotto S."/>
            <person name="Kohler A."/>
            <person name="Nagy L.G."/>
            <person name="Floudas D."/>
            <person name="Copeland A."/>
            <person name="Barry K.W."/>
            <person name="Cichocki N."/>
            <person name="Veneault-Fourrey C."/>
            <person name="LaButti K."/>
            <person name="Lindquist E.A."/>
            <person name="Lipzen A."/>
            <person name="Lundell T."/>
            <person name="Morin E."/>
            <person name="Murat C."/>
            <person name="Sun H."/>
            <person name="Tunlid A."/>
            <person name="Henrissat B."/>
            <person name="Grigoriev I.V."/>
            <person name="Hibbett D.S."/>
            <person name="Martin F."/>
            <person name="Nordberg H.P."/>
            <person name="Cantor M.N."/>
            <person name="Hua S.X."/>
        </authorList>
    </citation>
    <scope>NUCLEOTIDE SEQUENCE [LARGE SCALE GENOMIC DNA]</scope>
    <source>
        <strain evidence="3 4">Zn</strain>
    </source>
</reference>
<keyword evidence="2" id="KW-0812">Transmembrane</keyword>
<protein>
    <submittedName>
        <fullName evidence="3">Uncharacterized protein</fullName>
    </submittedName>
</protein>
<feature type="region of interest" description="Disordered" evidence="1">
    <location>
        <begin position="1"/>
        <end position="46"/>
    </location>
</feature>
<gene>
    <name evidence="3" type="ORF">OIDMADRAFT_31177</name>
</gene>
<evidence type="ECO:0000256" key="2">
    <source>
        <dbReference type="SAM" id="Phobius"/>
    </source>
</evidence>
<feature type="transmembrane region" description="Helical" evidence="2">
    <location>
        <begin position="355"/>
        <end position="379"/>
    </location>
</feature>
<feature type="transmembrane region" description="Helical" evidence="2">
    <location>
        <begin position="385"/>
        <end position="407"/>
    </location>
</feature>